<comment type="caution">
    <text evidence="1">The sequence shown here is derived from an EMBL/GenBank/DDBJ whole genome shotgun (WGS) entry which is preliminary data.</text>
</comment>
<evidence type="ECO:0000313" key="2">
    <source>
        <dbReference type="Proteomes" id="UP000325081"/>
    </source>
</evidence>
<proteinExistence type="predicted"/>
<evidence type="ECO:0008006" key="3">
    <source>
        <dbReference type="Google" id="ProtNLM"/>
    </source>
</evidence>
<dbReference type="PANTHER" id="PTHR33070:SF129">
    <property type="entry name" value="DUF241 DOMAIN PROTEIN"/>
    <property type="match status" value="1"/>
</dbReference>
<keyword evidence="2" id="KW-1185">Reference proteome</keyword>
<dbReference type="GO" id="GO:0048364">
    <property type="term" value="P:root development"/>
    <property type="evidence" value="ECO:0007669"/>
    <property type="project" value="InterPro"/>
</dbReference>
<reference evidence="2" key="1">
    <citation type="journal article" date="2019" name="Curr. Biol.">
        <title>Genome Sequence of Striga asiatica Provides Insight into the Evolution of Plant Parasitism.</title>
        <authorList>
            <person name="Yoshida S."/>
            <person name="Kim S."/>
            <person name="Wafula E.K."/>
            <person name="Tanskanen J."/>
            <person name="Kim Y.M."/>
            <person name="Honaas L."/>
            <person name="Yang Z."/>
            <person name="Spallek T."/>
            <person name="Conn C.E."/>
            <person name="Ichihashi Y."/>
            <person name="Cheong K."/>
            <person name="Cui S."/>
            <person name="Der J.P."/>
            <person name="Gundlach H."/>
            <person name="Jiao Y."/>
            <person name="Hori C."/>
            <person name="Ishida J.K."/>
            <person name="Kasahara H."/>
            <person name="Kiba T."/>
            <person name="Kim M.S."/>
            <person name="Koo N."/>
            <person name="Laohavisit A."/>
            <person name="Lee Y.H."/>
            <person name="Lumba S."/>
            <person name="McCourt P."/>
            <person name="Mortimer J.C."/>
            <person name="Mutuku J.M."/>
            <person name="Nomura T."/>
            <person name="Sasaki-Sekimoto Y."/>
            <person name="Seto Y."/>
            <person name="Wang Y."/>
            <person name="Wakatake T."/>
            <person name="Sakakibara H."/>
            <person name="Demura T."/>
            <person name="Yamaguchi S."/>
            <person name="Yoneyama K."/>
            <person name="Manabe R.I."/>
            <person name="Nelson D.C."/>
            <person name="Schulman A.H."/>
            <person name="Timko M.P."/>
            <person name="dePamphilis C.W."/>
            <person name="Choi D."/>
            <person name="Shirasu K."/>
        </authorList>
    </citation>
    <scope>NUCLEOTIDE SEQUENCE [LARGE SCALE GENOMIC DNA]</scope>
    <source>
        <strain evidence="2">cv. UVA1</strain>
    </source>
</reference>
<protein>
    <recommendedName>
        <fullName evidence="3">DUF241 domain protein</fullName>
    </recommendedName>
</protein>
<dbReference type="EMBL" id="BKCP01011626">
    <property type="protein sequence ID" value="GER55221.1"/>
    <property type="molecule type" value="Genomic_DNA"/>
</dbReference>
<sequence>MIISTPLRSKILSRARSSSLPSKSHPLIPQFNEHFNTLKSDLDSISLTSLPSIATQLQNLEKLYDCVDDLLLLPQTRLVFARVDKSLEKQADNILDGYLNLVDICATTKDLLSLSKECISNLAFVLRRKRDSGNNLFDFVISSRNSIKKKIRISLKKIGTFKNKSSVSAQGKDLQETIAIISMLEKTELITLELFETLFSSVAGVKRHYLRSSNWSLVSKLVKSRKKSEGQYCKSTNLEFRDFDDALRKVVGYRVSKCESWEIEGLQMKLREMGSIVHVIEERFESLFKRLIKFRVSLLNIQSQYSS</sequence>
<dbReference type="OrthoDB" id="1701699at2759"/>
<dbReference type="Pfam" id="PF03087">
    <property type="entry name" value="BPS1"/>
    <property type="match status" value="1"/>
</dbReference>
<dbReference type="PANTHER" id="PTHR33070">
    <property type="entry name" value="OS06G0725500 PROTEIN"/>
    <property type="match status" value="1"/>
</dbReference>
<evidence type="ECO:0000313" key="1">
    <source>
        <dbReference type="EMBL" id="GER55221.1"/>
    </source>
</evidence>
<dbReference type="InterPro" id="IPR004320">
    <property type="entry name" value="BPS1_pln"/>
</dbReference>
<dbReference type="AlphaFoldDB" id="A0A5A7REM8"/>
<name>A0A5A7REM8_STRAF</name>
<gene>
    <name evidence="1" type="ORF">STAS_32856</name>
</gene>
<organism evidence="1 2">
    <name type="scientific">Striga asiatica</name>
    <name type="common">Asiatic witchweed</name>
    <name type="synonym">Buchnera asiatica</name>
    <dbReference type="NCBI Taxonomy" id="4170"/>
    <lineage>
        <taxon>Eukaryota</taxon>
        <taxon>Viridiplantae</taxon>
        <taxon>Streptophyta</taxon>
        <taxon>Embryophyta</taxon>
        <taxon>Tracheophyta</taxon>
        <taxon>Spermatophyta</taxon>
        <taxon>Magnoliopsida</taxon>
        <taxon>eudicotyledons</taxon>
        <taxon>Gunneridae</taxon>
        <taxon>Pentapetalae</taxon>
        <taxon>asterids</taxon>
        <taxon>lamiids</taxon>
        <taxon>Lamiales</taxon>
        <taxon>Orobanchaceae</taxon>
        <taxon>Buchnereae</taxon>
        <taxon>Striga</taxon>
    </lineage>
</organism>
<dbReference type="Proteomes" id="UP000325081">
    <property type="component" value="Unassembled WGS sequence"/>
</dbReference>
<dbReference type="GO" id="GO:0048367">
    <property type="term" value="P:shoot system development"/>
    <property type="evidence" value="ECO:0007669"/>
    <property type="project" value="InterPro"/>
</dbReference>
<accession>A0A5A7REM8</accession>